<organism evidence="2 3">
    <name type="scientific">Exidia glandulosa HHB12029</name>
    <dbReference type="NCBI Taxonomy" id="1314781"/>
    <lineage>
        <taxon>Eukaryota</taxon>
        <taxon>Fungi</taxon>
        <taxon>Dikarya</taxon>
        <taxon>Basidiomycota</taxon>
        <taxon>Agaricomycotina</taxon>
        <taxon>Agaricomycetes</taxon>
        <taxon>Auriculariales</taxon>
        <taxon>Exidiaceae</taxon>
        <taxon>Exidia</taxon>
    </lineage>
</organism>
<dbReference type="EMBL" id="KV426774">
    <property type="protein sequence ID" value="KZV78754.1"/>
    <property type="molecule type" value="Genomic_DNA"/>
</dbReference>
<dbReference type="Proteomes" id="UP000077266">
    <property type="component" value="Unassembled WGS sequence"/>
</dbReference>
<evidence type="ECO:0000313" key="3">
    <source>
        <dbReference type="Proteomes" id="UP000077266"/>
    </source>
</evidence>
<accession>A0A166N4U5</accession>
<evidence type="ECO:0000256" key="1">
    <source>
        <dbReference type="SAM" id="MobiDB-lite"/>
    </source>
</evidence>
<proteinExistence type="predicted"/>
<feature type="region of interest" description="Disordered" evidence="1">
    <location>
        <begin position="17"/>
        <end position="53"/>
    </location>
</feature>
<name>A0A166N4U5_EXIGL</name>
<feature type="region of interest" description="Disordered" evidence="1">
    <location>
        <begin position="109"/>
        <end position="135"/>
    </location>
</feature>
<dbReference type="InParanoid" id="A0A166N4U5"/>
<dbReference type="AlphaFoldDB" id="A0A166N4U5"/>
<gene>
    <name evidence="2" type="ORF">EXIGLDRAFT_506416</name>
</gene>
<protein>
    <submittedName>
        <fullName evidence="2">Uncharacterized protein</fullName>
    </submittedName>
</protein>
<evidence type="ECO:0000313" key="2">
    <source>
        <dbReference type="EMBL" id="KZV78754.1"/>
    </source>
</evidence>
<reference evidence="2 3" key="1">
    <citation type="journal article" date="2016" name="Mol. Biol. Evol.">
        <title>Comparative Genomics of Early-Diverging Mushroom-Forming Fungi Provides Insights into the Origins of Lignocellulose Decay Capabilities.</title>
        <authorList>
            <person name="Nagy L.G."/>
            <person name="Riley R."/>
            <person name="Tritt A."/>
            <person name="Adam C."/>
            <person name="Daum C."/>
            <person name="Floudas D."/>
            <person name="Sun H."/>
            <person name="Yadav J.S."/>
            <person name="Pangilinan J."/>
            <person name="Larsson K.H."/>
            <person name="Matsuura K."/>
            <person name="Barry K."/>
            <person name="Labutti K."/>
            <person name="Kuo R."/>
            <person name="Ohm R.A."/>
            <person name="Bhattacharya S.S."/>
            <person name="Shirouzu T."/>
            <person name="Yoshinaga Y."/>
            <person name="Martin F.M."/>
            <person name="Grigoriev I.V."/>
            <person name="Hibbett D.S."/>
        </authorList>
    </citation>
    <scope>NUCLEOTIDE SEQUENCE [LARGE SCALE GENOMIC DNA]</scope>
    <source>
        <strain evidence="2 3">HHB12029</strain>
    </source>
</reference>
<sequence length="159" mass="17050">MGGYSAATGTALLTRLLEGDPDGHHSPNELRTRHSIRAPRTPDLPSISTPPIPMTRFPRDVNKLLQLQEAAPLPLARSLYVPPVLHDPLNIQYPASVCLSADSQSIRSPSCHLDAASTSRTRRRPEQCSGSGSAIPRRIGLIAPPTIIIADSPGSYDSC</sequence>
<feature type="compositionally biased region" description="Basic and acidic residues" evidence="1">
    <location>
        <begin position="17"/>
        <end position="32"/>
    </location>
</feature>
<keyword evidence="3" id="KW-1185">Reference proteome</keyword>